<dbReference type="SUPFAM" id="SSF53901">
    <property type="entry name" value="Thiolase-like"/>
    <property type="match status" value="1"/>
</dbReference>
<dbReference type="InterPro" id="IPR014030">
    <property type="entry name" value="Ketoacyl_synth_N"/>
</dbReference>
<dbReference type="RefSeq" id="WP_169654264.1">
    <property type="nucleotide sequence ID" value="NZ_JABANE010000002.1"/>
</dbReference>
<gene>
    <name evidence="2" type="ORF">HHU12_00930</name>
</gene>
<evidence type="ECO:0000259" key="1">
    <source>
        <dbReference type="Pfam" id="PF13723"/>
    </source>
</evidence>
<feature type="domain" description="Beta-ketoacyl synthase-like N-terminal" evidence="1">
    <location>
        <begin position="85"/>
        <end position="183"/>
    </location>
</feature>
<evidence type="ECO:0000313" key="3">
    <source>
        <dbReference type="Proteomes" id="UP000576082"/>
    </source>
</evidence>
<dbReference type="Pfam" id="PF13723">
    <property type="entry name" value="Ketoacyl-synt_2"/>
    <property type="match status" value="1"/>
</dbReference>
<dbReference type="EMBL" id="JABANE010000002">
    <property type="protein sequence ID" value="NME66513.1"/>
    <property type="molecule type" value="Genomic_DNA"/>
</dbReference>
<dbReference type="Gene3D" id="3.40.47.10">
    <property type="match status" value="1"/>
</dbReference>
<organism evidence="2 3">
    <name type="scientific">Flammeovirga aprica JL-4</name>
    <dbReference type="NCBI Taxonomy" id="694437"/>
    <lineage>
        <taxon>Bacteria</taxon>
        <taxon>Pseudomonadati</taxon>
        <taxon>Bacteroidota</taxon>
        <taxon>Cytophagia</taxon>
        <taxon>Cytophagales</taxon>
        <taxon>Flammeovirgaceae</taxon>
        <taxon>Flammeovirga</taxon>
    </lineage>
</organism>
<dbReference type="InterPro" id="IPR016039">
    <property type="entry name" value="Thiolase-like"/>
</dbReference>
<evidence type="ECO:0000313" key="2">
    <source>
        <dbReference type="EMBL" id="NME66513.1"/>
    </source>
</evidence>
<dbReference type="GO" id="GO:0016746">
    <property type="term" value="F:acyltransferase activity"/>
    <property type="evidence" value="ECO:0007669"/>
    <property type="project" value="InterPro"/>
</dbReference>
<reference evidence="2 3" key="1">
    <citation type="submission" date="2020-04" db="EMBL/GenBank/DDBJ databases">
        <title>Flammeovirga sp. SR4, a novel species isolated from seawater.</title>
        <authorList>
            <person name="Wang X."/>
        </authorList>
    </citation>
    <scope>NUCLEOTIDE SEQUENCE [LARGE SCALE GENOMIC DNA]</scope>
    <source>
        <strain evidence="2 3">ATCC 23126</strain>
    </source>
</reference>
<protein>
    <recommendedName>
        <fullName evidence="1">Beta-ketoacyl synthase-like N-terminal domain-containing protein</fullName>
    </recommendedName>
</protein>
<accession>A0A7X9RQ85</accession>
<proteinExistence type="predicted"/>
<dbReference type="AlphaFoldDB" id="A0A7X9RQ85"/>
<keyword evidence="3" id="KW-1185">Reference proteome</keyword>
<name>A0A7X9RQ85_9BACT</name>
<comment type="caution">
    <text evidence="2">The sequence shown here is derived from an EMBL/GenBank/DDBJ whole genome shotgun (WGS) entry which is preliminary data.</text>
</comment>
<dbReference type="Proteomes" id="UP000576082">
    <property type="component" value="Unassembled WGS sequence"/>
</dbReference>
<sequence length="328" mass="36046">MKTYINGVGLISTQETFKTEFSLQVPTATEDGRWEATLPPIKEYLSPKVYRRMSKVIRMGVLSTLIAMEDAGVKSEELSGVIVGTGLGCLVSTEKFLNSMVTSEESMVNPSSFIVSTHNTIAGQIGLVLKNNGYNTTYSQEGTSFENALLDGFLFTKERKNTNWLVGGIDELTPTVQQLYKENNYGGQWGEGAGVFIISDQKSESTYAEIVDVKAVLQSDESLNSTIDNFLQENEINKEDIDLVLTGDAGNEALKLLYAEARLEVLNFKKWSGEYHTASSFGVGLAAKMMKDETLRQSLLGKGKVVNTVLVHTTFFDGTQGLILLRNV</sequence>